<dbReference type="PANTHER" id="PTHR36115">
    <property type="entry name" value="PROLINE-RICH ANTIGEN HOMOLOG-RELATED"/>
    <property type="match status" value="1"/>
</dbReference>
<evidence type="ECO:0000256" key="7">
    <source>
        <dbReference type="SAM" id="Phobius"/>
    </source>
</evidence>
<feature type="domain" description="DUF2510" evidence="9">
    <location>
        <begin position="17"/>
        <end position="48"/>
    </location>
</feature>
<evidence type="ECO:0008006" key="12">
    <source>
        <dbReference type="Google" id="ProtNLM"/>
    </source>
</evidence>
<protein>
    <recommendedName>
        <fullName evidence="12">RDD family protein</fullName>
    </recommendedName>
</protein>
<keyword evidence="3 7" id="KW-0812">Transmembrane</keyword>
<feature type="compositionally biased region" description="Basic residues" evidence="6">
    <location>
        <begin position="220"/>
        <end position="232"/>
    </location>
</feature>
<evidence type="ECO:0000256" key="2">
    <source>
        <dbReference type="ARBA" id="ARBA00022475"/>
    </source>
</evidence>
<dbReference type="Pfam" id="PF10708">
    <property type="entry name" value="DUF2510"/>
    <property type="match status" value="1"/>
</dbReference>
<feature type="domain" description="RDD" evidence="8">
    <location>
        <begin position="262"/>
        <end position="397"/>
    </location>
</feature>
<feature type="region of interest" description="Disordered" evidence="6">
    <location>
        <begin position="200"/>
        <end position="257"/>
    </location>
</feature>
<evidence type="ECO:0000256" key="4">
    <source>
        <dbReference type="ARBA" id="ARBA00022989"/>
    </source>
</evidence>
<name>A0A2V4P3S8_9ACTN</name>
<evidence type="ECO:0000313" key="11">
    <source>
        <dbReference type="Proteomes" id="UP000248039"/>
    </source>
</evidence>
<feature type="compositionally biased region" description="Low complexity" evidence="6">
    <location>
        <begin position="160"/>
        <end position="176"/>
    </location>
</feature>
<keyword evidence="5 7" id="KW-0472">Membrane</keyword>
<organism evidence="10 11">
    <name type="scientific">Streptomyces tateyamensis</name>
    <dbReference type="NCBI Taxonomy" id="565073"/>
    <lineage>
        <taxon>Bacteria</taxon>
        <taxon>Bacillati</taxon>
        <taxon>Actinomycetota</taxon>
        <taxon>Actinomycetes</taxon>
        <taxon>Kitasatosporales</taxon>
        <taxon>Streptomycetaceae</taxon>
        <taxon>Streptomyces</taxon>
    </lineage>
</organism>
<dbReference type="RefSeq" id="WP_110667181.1">
    <property type="nucleotide sequence ID" value="NZ_PYBW01000025.1"/>
</dbReference>
<dbReference type="GO" id="GO:0005886">
    <property type="term" value="C:plasma membrane"/>
    <property type="evidence" value="ECO:0007669"/>
    <property type="project" value="UniProtKB-SubCell"/>
</dbReference>
<feature type="transmembrane region" description="Helical" evidence="7">
    <location>
        <begin position="318"/>
        <end position="342"/>
    </location>
</feature>
<accession>A0A2V4P3S8</accession>
<evidence type="ECO:0000313" key="10">
    <source>
        <dbReference type="EMBL" id="PYC84403.1"/>
    </source>
</evidence>
<feature type="compositionally biased region" description="Pro residues" evidence="6">
    <location>
        <begin position="149"/>
        <end position="159"/>
    </location>
</feature>
<evidence type="ECO:0000256" key="6">
    <source>
        <dbReference type="SAM" id="MobiDB-lite"/>
    </source>
</evidence>
<comment type="subcellular location">
    <subcellularLocation>
        <location evidence="1">Cell membrane</location>
        <topology evidence="1">Multi-pass membrane protein</topology>
    </subcellularLocation>
</comment>
<dbReference type="Pfam" id="PF06271">
    <property type="entry name" value="RDD"/>
    <property type="match status" value="1"/>
</dbReference>
<evidence type="ECO:0000256" key="1">
    <source>
        <dbReference type="ARBA" id="ARBA00004651"/>
    </source>
</evidence>
<keyword evidence="11" id="KW-1185">Reference proteome</keyword>
<dbReference type="PANTHER" id="PTHR36115:SF4">
    <property type="entry name" value="MEMBRANE PROTEIN"/>
    <property type="match status" value="1"/>
</dbReference>
<dbReference type="InterPro" id="IPR010432">
    <property type="entry name" value="RDD"/>
</dbReference>
<comment type="caution">
    <text evidence="10">The sequence shown here is derived from an EMBL/GenBank/DDBJ whole genome shotgun (WGS) entry which is preliminary data.</text>
</comment>
<feature type="compositionally biased region" description="Low complexity" evidence="6">
    <location>
        <begin position="236"/>
        <end position="257"/>
    </location>
</feature>
<keyword evidence="2" id="KW-1003">Cell membrane</keyword>
<keyword evidence="4 7" id="KW-1133">Transmembrane helix</keyword>
<gene>
    <name evidence="10" type="ORF">C7C46_07925</name>
</gene>
<dbReference type="Proteomes" id="UP000248039">
    <property type="component" value="Unassembled WGS sequence"/>
</dbReference>
<feature type="transmembrane region" description="Helical" evidence="7">
    <location>
        <begin position="276"/>
        <end position="297"/>
    </location>
</feature>
<evidence type="ECO:0000256" key="3">
    <source>
        <dbReference type="ARBA" id="ARBA00022692"/>
    </source>
</evidence>
<evidence type="ECO:0000259" key="8">
    <source>
        <dbReference type="Pfam" id="PF06271"/>
    </source>
</evidence>
<dbReference type="EMBL" id="PYBW01000025">
    <property type="protein sequence ID" value="PYC84403.1"/>
    <property type="molecule type" value="Genomic_DNA"/>
</dbReference>
<feature type="compositionally biased region" description="Low complexity" evidence="6">
    <location>
        <begin position="200"/>
        <end position="219"/>
    </location>
</feature>
<evidence type="ECO:0000259" key="9">
    <source>
        <dbReference type="Pfam" id="PF10708"/>
    </source>
</evidence>
<dbReference type="InterPro" id="IPR018929">
    <property type="entry name" value="DUF2510"/>
</dbReference>
<feature type="transmembrane region" description="Helical" evidence="7">
    <location>
        <begin position="378"/>
        <end position="398"/>
    </location>
</feature>
<sequence length="412" mass="41945">MPDQPLPTGHTAVVPEPGYYPDPSVPGFVRYWNGTAWVPGTSRPAPAAGEVLVAPRFAARAAQAAAAGRYIPPPVAVVPQSAPAPEPTPARLVAAGPETGPVFLDETGAGAVLIRGEECGVGAGWADPRAQPGLLEPGEVSRVSWGSPEPVPMPGPGSAPGPAEAVPAPSAAAAPPDGVVAPEAVARAAAVAPLEVAAPPKATPAPVVATRPAPVPARRPAAHSRSAAHSRPSRSPEPSRSARLPQPARAARRPAAPAAVRAGLGRRALARLVDTVLLAAVVAAVAVPVVSATDSYLQRKLDQARTASHLTGREVQVWLVDGTVLGRAGLLLGTVLLAGLLLEVLPTARAGRTLGKRLAGVRVAAVDDQRAPGFGRSLVRWLLGQLLVLTVIGIPALVSWPDRVGRSRVLRG</sequence>
<evidence type="ECO:0000256" key="5">
    <source>
        <dbReference type="ARBA" id="ARBA00023136"/>
    </source>
</evidence>
<dbReference type="AlphaFoldDB" id="A0A2V4P3S8"/>
<proteinExistence type="predicted"/>
<reference evidence="10 11" key="1">
    <citation type="submission" date="2018-03" db="EMBL/GenBank/DDBJ databases">
        <title>Bioinformatic expansion and discovery of thiopeptide antibiotics.</title>
        <authorList>
            <person name="Schwalen C.J."/>
            <person name="Hudson G.A."/>
            <person name="Mitchell D.A."/>
        </authorList>
    </citation>
    <scope>NUCLEOTIDE SEQUENCE [LARGE SCALE GENOMIC DNA]</scope>
    <source>
        <strain evidence="10 11">ATCC 21389</strain>
    </source>
</reference>
<dbReference type="InterPro" id="IPR051791">
    <property type="entry name" value="Pra-immunoreactive"/>
</dbReference>
<feature type="region of interest" description="Disordered" evidence="6">
    <location>
        <begin position="129"/>
        <end position="176"/>
    </location>
</feature>
<dbReference type="OrthoDB" id="4207282at2"/>